<reference evidence="3" key="1">
    <citation type="submission" date="2022-10" db="EMBL/GenBank/DDBJ databases">
        <authorList>
            <person name="Koch H."/>
        </authorList>
    </citation>
    <scope>NUCLEOTIDE SEQUENCE</scope>
    <source>
        <strain evidence="3">DNF</strain>
    </source>
</reference>
<feature type="domain" description="Chorismate-utilising enzyme C-terminal" evidence="1">
    <location>
        <begin position="233"/>
        <end position="495"/>
    </location>
</feature>
<evidence type="ECO:0000313" key="3">
    <source>
        <dbReference type="EMBL" id="CAI4033449.1"/>
    </source>
</evidence>
<dbReference type="Pfam" id="PF00425">
    <property type="entry name" value="Chorismate_bind"/>
    <property type="match status" value="1"/>
</dbReference>
<dbReference type="InterPro" id="IPR005801">
    <property type="entry name" value="ADC_synthase"/>
</dbReference>
<accession>A0AA86N2F5</accession>
<dbReference type="PRINTS" id="PR00095">
    <property type="entry name" value="ANTSNTHASEI"/>
</dbReference>
<dbReference type="PANTHER" id="PTHR11236">
    <property type="entry name" value="AMINOBENZOATE/ANTHRANILATE SYNTHASE"/>
    <property type="match status" value="1"/>
</dbReference>
<dbReference type="AlphaFoldDB" id="A0AA86N2F5"/>
<gene>
    <name evidence="3" type="ORF">DNFV4_03885</name>
</gene>
<keyword evidence="4" id="KW-1185">Reference proteome</keyword>
<evidence type="ECO:0000259" key="2">
    <source>
        <dbReference type="Pfam" id="PF04715"/>
    </source>
</evidence>
<evidence type="ECO:0000313" key="4">
    <source>
        <dbReference type="Proteomes" id="UP001179121"/>
    </source>
</evidence>
<dbReference type="InterPro" id="IPR019999">
    <property type="entry name" value="Anth_synth_I-like"/>
</dbReference>
<dbReference type="InterPro" id="IPR006805">
    <property type="entry name" value="Anth_synth_I_N"/>
</dbReference>
<dbReference type="Proteomes" id="UP001179121">
    <property type="component" value="Chromosome"/>
</dbReference>
<dbReference type="GO" id="GO:0000162">
    <property type="term" value="P:L-tryptophan biosynthetic process"/>
    <property type="evidence" value="ECO:0007669"/>
    <property type="project" value="TreeGrafter"/>
</dbReference>
<proteinExistence type="predicted"/>
<name>A0AA86N2F5_9BACT</name>
<evidence type="ECO:0000259" key="1">
    <source>
        <dbReference type="Pfam" id="PF00425"/>
    </source>
</evidence>
<dbReference type="InterPro" id="IPR015890">
    <property type="entry name" value="Chorismate_C"/>
</dbReference>
<feature type="domain" description="Anthranilate synthase component I N-terminal" evidence="2">
    <location>
        <begin position="33"/>
        <end position="171"/>
    </location>
</feature>
<dbReference type="Pfam" id="PF04715">
    <property type="entry name" value="Anth_synt_I_N"/>
    <property type="match status" value="1"/>
</dbReference>
<sequence length="506" mass="55800">MSNQRDTIILPTRAGFLSGAPQPLVLTCPLPAADPYRLYRRIARKGEPSFLLESGAPTTPAARYSFFGSSPSHLLRGKNGTAEVIGSDRRTCAVTTPLAALSSLLSQPTLTVPEDLPPFAGGAVGYLGYDLVRQYEPLPDQALNDWNLPDIQLGLFDLTAAIDHHQQTLHVIFAPSWDRFAGEDRDKLFAEGLDRVEALHACLVGPTAKGSQTHPEARIERLLGPAVPGQSVDDYVERVERCQEYIRAGDIYQANLSHRFHFALGSSTRSPSRHHDVGRAIYERLRVVNPSPFSALLSFGDLTLVSCSPERLIQVHGQTVTTRPIAGTRPRSGDPTHDERLRQELLANAKERAEHTMLVDLERNDLGRVCRCGSVRVNEFMTVEEYSHVRHLVSNVTGMLRPGIPRLDLIKSVFPGGTITGVPKIRCMQIIEELEPVRRGPYTGSLGYFSRTGAIDLNIVIRTMVLTEQSAYLQVGAGIVADSEPSREYQETLDKAQAFFTALHKV</sequence>
<dbReference type="SUPFAM" id="SSF56322">
    <property type="entry name" value="ADC synthase"/>
    <property type="match status" value="1"/>
</dbReference>
<dbReference type="PANTHER" id="PTHR11236:SF9">
    <property type="entry name" value="ANTHRANILATE SYNTHASE COMPONENT 1"/>
    <property type="match status" value="1"/>
</dbReference>
<dbReference type="EMBL" id="OX365700">
    <property type="protein sequence ID" value="CAI4033449.1"/>
    <property type="molecule type" value="Genomic_DNA"/>
</dbReference>
<dbReference type="Gene3D" id="3.60.120.10">
    <property type="entry name" value="Anthranilate synthase"/>
    <property type="match status" value="1"/>
</dbReference>
<dbReference type="RefSeq" id="WP_289270662.1">
    <property type="nucleotide sequence ID" value="NZ_OX365700.1"/>
</dbReference>
<dbReference type="KEGG" id="nti:DNFV4_03885"/>
<protein>
    <submittedName>
        <fullName evidence="3">Anthranilate synthase component 1</fullName>
    </submittedName>
</protein>
<organism evidence="3 4">
    <name type="scientific">Nitrospira tepida</name>
    <dbReference type="NCBI Taxonomy" id="2973512"/>
    <lineage>
        <taxon>Bacteria</taxon>
        <taxon>Pseudomonadati</taxon>
        <taxon>Nitrospirota</taxon>
        <taxon>Nitrospiria</taxon>
        <taxon>Nitrospirales</taxon>
        <taxon>Nitrospiraceae</taxon>
        <taxon>Nitrospira</taxon>
    </lineage>
</organism>